<feature type="compositionally biased region" description="Basic and acidic residues" evidence="8">
    <location>
        <begin position="424"/>
        <end position="434"/>
    </location>
</feature>
<comment type="similarity">
    <text evidence="1">Belongs to the protein kinase superfamily. STE Ser/Thr protein kinase family. MAP kinase kinase kinase subfamily.</text>
</comment>
<feature type="compositionally biased region" description="Polar residues" evidence="8">
    <location>
        <begin position="449"/>
        <end position="468"/>
    </location>
</feature>
<feature type="region of interest" description="Disordered" evidence="8">
    <location>
        <begin position="1328"/>
        <end position="1352"/>
    </location>
</feature>
<evidence type="ECO:0000313" key="10">
    <source>
        <dbReference type="EMBL" id="MBC1174401.1"/>
    </source>
</evidence>
<proteinExistence type="inferred from homology"/>
<evidence type="ECO:0000256" key="3">
    <source>
        <dbReference type="ARBA" id="ARBA00022679"/>
    </source>
</evidence>
<evidence type="ECO:0000256" key="4">
    <source>
        <dbReference type="ARBA" id="ARBA00022741"/>
    </source>
</evidence>
<dbReference type="GO" id="GO:0005524">
    <property type="term" value="F:ATP binding"/>
    <property type="evidence" value="ECO:0007669"/>
    <property type="project" value="UniProtKB-UniRule"/>
</dbReference>
<keyword evidence="6 7" id="KW-0067">ATP-binding</keyword>
<reference evidence="10" key="2">
    <citation type="journal article" date="2020" name="BMC">
        <title>Leishmania infection induces a limited differential gene expression in the sand fly midgut.</title>
        <authorList>
            <person name="Coutinho-Abreu I.V."/>
            <person name="Serafim T.D."/>
            <person name="Meneses C."/>
            <person name="Kamhawi S."/>
            <person name="Oliveira F."/>
            <person name="Valenzuela J.G."/>
        </authorList>
    </citation>
    <scope>NUCLEOTIDE SEQUENCE</scope>
    <source>
        <strain evidence="10">Jacobina</strain>
        <tissue evidence="10">Midgut</tissue>
    </source>
</reference>
<feature type="region of interest" description="Disordered" evidence="8">
    <location>
        <begin position="980"/>
        <end position="1043"/>
    </location>
</feature>
<feature type="region of interest" description="Disordered" evidence="8">
    <location>
        <begin position="71"/>
        <end position="93"/>
    </location>
</feature>
<dbReference type="GO" id="GO:0000165">
    <property type="term" value="P:MAPK cascade"/>
    <property type="evidence" value="ECO:0007669"/>
    <property type="project" value="InterPro"/>
</dbReference>
<dbReference type="InterPro" id="IPR045801">
    <property type="entry name" value="MEKK4_N"/>
</dbReference>
<dbReference type="InterPro" id="IPR011009">
    <property type="entry name" value="Kinase-like_dom_sf"/>
</dbReference>
<dbReference type="Proteomes" id="UP000092461">
    <property type="component" value="Unassembled WGS sequence"/>
</dbReference>
<dbReference type="InterPro" id="IPR008271">
    <property type="entry name" value="Ser/Thr_kinase_AS"/>
</dbReference>
<dbReference type="Pfam" id="PF00069">
    <property type="entry name" value="Pkinase"/>
    <property type="match status" value="3"/>
</dbReference>
<dbReference type="EMBL" id="AJWK01023084">
    <property type="status" value="NOT_ANNOTATED_CDS"/>
    <property type="molecule type" value="Genomic_DNA"/>
</dbReference>
<reference evidence="12" key="1">
    <citation type="submission" date="2012-05" db="EMBL/GenBank/DDBJ databases">
        <title>Whole Genome Assembly of Lutzomyia longipalpis.</title>
        <authorList>
            <person name="Richards S."/>
            <person name="Qu C."/>
            <person name="Dillon R."/>
            <person name="Worley K."/>
            <person name="Scherer S."/>
            <person name="Batterton M."/>
            <person name="Taylor A."/>
            <person name="Hawes A."/>
            <person name="Hernandez B."/>
            <person name="Kovar C."/>
            <person name="Mandapat C."/>
            <person name="Pham C."/>
            <person name="Qu C."/>
            <person name="Jing C."/>
            <person name="Bess C."/>
            <person name="Bandaranaike D."/>
            <person name="Ngo D."/>
            <person name="Ongeri F."/>
            <person name="Arias F."/>
            <person name="Lara F."/>
            <person name="Weissenberger G."/>
            <person name="Kamau G."/>
            <person name="Han H."/>
            <person name="Shen H."/>
            <person name="Dinh H."/>
            <person name="Khalil I."/>
            <person name="Jones J."/>
            <person name="Shafer J."/>
            <person name="Jayaseelan J."/>
            <person name="Quiroz J."/>
            <person name="Blankenburg K."/>
            <person name="Nguyen L."/>
            <person name="Jackson L."/>
            <person name="Francisco L."/>
            <person name="Tang L.-Y."/>
            <person name="Pu L.-L."/>
            <person name="Perales L."/>
            <person name="Lorensuhewa L."/>
            <person name="Munidasa M."/>
            <person name="Coyle M."/>
            <person name="Taylor M."/>
            <person name="Puazo M."/>
            <person name="Firestine M."/>
            <person name="Scheel M."/>
            <person name="Javaid M."/>
            <person name="Wang M."/>
            <person name="Li M."/>
            <person name="Tabassum N."/>
            <person name="Saada N."/>
            <person name="Osuji N."/>
            <person name="Aqrawi P."/>
            <person name="Fu Q."/>
            <person name="Thornton R."/>
            <person name="Raj R."/>
            <person name="Goodspeed R."/>
            <person name="Mata R."/>
            <person name="Najjar R."/>
            <person name="Gubbala S."/>
            <person name="Lee S."/>
            <person name="Denson S."/>
            <person name="Patil S."/>
            <person name="Macmil S."/>
            <person name="Qi S."/>
            <person name="Matskevitch T."/>
            <person name="Palculict T."/>
            <person name="Mathew T."/>
            <person name="Vee V."/>
            <person name="Velamala V."/>
            <person name="Korchina V."/>
            <person name="Cai W."/>
            <person name="Liu W."/>
            <person name="Dai W."/>
            <person name="Zou X."/>
            <person name="Zhu Y."/>
            <person name="Zhang Y."/>
            <person name="Wu Y.-Q."/>
            <person name="Xin Y."/>
            <person name="Nazarath L."/>
            <person name="Kovar C."/>
            <person name="Han Y."/>
            <person name="Muzny D."/>
            <person name="Gibbs R."/>
        </authorList>
    </citation>
    <scope>NUCLEOTIDE SEQUENCE [LARGE SCALE GENOMIC DNA]</scope>
    <source>
        <strain evidence="12">Jacobina</strain>
    </source>
</reference>
<feature type="compositionally biased region" description="Polar residues" evidence="8">
    <location>
        <begin position="1499"/>
        <end position="1518"/>
    </location>
</feature>
<evidence type="ECO:0000256" key="2">
    <source>
        <dbReference type="ARBA" id="ARBA00022527"/>
    </source>
</evidence>
<dbReference type="EMBL" id="AJWK01023083">
    <property type="status" value="NOT_ANNOTATED_CDS"/>
    <property type="molecule type" value="Genomic_DNA"/>
</dbReference>
<dbReference type="PROSITE" id="PS00108">
    <property type="entry name" value="PROTEIN_KINASE_ST"/>
    <property type="match status" value="1"/>
</dbReference>
<feature type="region of interest" description="Disordered" evidence="8">
    <location>
        <begin position="418"/>
        <end position="472"/>
    </location>
</feature>
<keyword evidence="3" id="KW-0808">Transferase</keyword>
<keyword evidence="12" id="KW-1185">Reference proteome</keyword>
<dbReference type="EMBL" id="AJWK01023082">
    <property type="status" value="NOT_ANNOTATED_CDS"/>
    <property type="molecule type" value="Genomic_DNA"/>
</dbReference>
<evidence type="ECO:0000256" key="1">
    <source>
        <dbReference type="ARBA" id="ARBA00006529"/>
    </source>
</evidence>
<feature type="region of interest" description="Disordered" evidence="8">
    <location>
        <begin position="149"/>
        <end position="169"/>
    </location>
</feature>
<dbReference type="PROSITE" id="PS00107">
    <property type="entry name" value="PROTEIN_KINASE_ATP"/>
    <property type="match status" value="2"/>
</dbReference>
<feature type="binding site" evidence="7">
    <location>
        <position position="1141"/>
    </location>
    <ligand>
        <name>ATP</name>
        <dbReference type="ChEBI" id="CHEBI:30616"/>
    </ligand>
</feature>
<keyword evidence="4 7" id="KW-0547">Nucleotide-binding</keyword>
<feature type="compositionally biased region" description="Polar residues" evidence="8">
    <location>
        <begin position="2058"/>
        <end position="2068"/>
    </location>
</feature>
<evidence type="ECO:0000313" key="12">
    <source>
        <dbReference type="Proteomes" id="UP000092461"/>
    </source>
</evidence>
<feature type="binding site" evidence="7">
    <location>
        <position position="2197"/>
    </location>
    <ligand>
        <name>ATP</name>
        <dbReference type="ChEBI" id="CHEBI:30616"/>
    </ligand>
</feature>
<dbReference type="EnsemblMetazoa" id="LLOJ007004-RA">
    <property type="protein sequence ID" value="LLOJ007004-PA"/>
    <property type="gene ID" value="LLOJ007004"/>
</dbReference>
<feature type="region of interest" description="Disordered" evidence="8">
    <location>
        <begin position="19"/>
        <end position="44"/>
    </location>
</feature>
<organism evidence="11 12">
    <name type="scientific">Lutzomyia longipalpis</name>
    <name type="common">Sand fly</name>
    <dbReference type="NCBI Taxonomy" id="7200"/>
    <lineage>
        <taxon>Eukaryota</taxon>
        <taxon>Metazoa</taxon>
        <taxon>Ecdysozoa</taxon>
        <taxon>Arthropoda</taxon>
        <taxon>Hexapoda</taxon>
        <taxon>Insecta</taxon>
        <taxon>Pterygota</taxon>
        <taxon>Neoptera</taxon>
        <taxon>Endopterygota</taxon>
        <taxon>Diptera</taxon>
        <taxon>Nematocera</taxon>
        <taxon>Psychodoidea</taxon>
        <taxon>Psychodidae</taxon>
        <taxon>Lutzomyia</taxon>
        <taxon>Lutzomyia</taxon>
    </lineage>
</organism>
<dbReference type="PANTHER" id="PTHR48016:SF32">
    <property type="entry name" value="MITOGEN-ACTIVATED PROTEIN KINASE KINASE KINASE 4"/>
    <property type="match status" value="1"/>
</dbReference>
<dbReference type="InterPro" id="IPR017441">
    <property type="entry name" value="Protein_kinase_ATP_BS"/>
</dbReference>
<name>A0A1B0CQ55_LUTLO</name>
<dbReference type="VEuPathDB" id="VectorBase:LLONM1_010511"/>
<dbReference type="GO" id="GO:0004674">
    <property type="term" value="F:protein serine/threonine kinase activity"/>
    <property type="evidence" value="ECO:0007669"/>
    <property type="project" value="UniProtKB-KW"/>
</dbReference>
<dbReference type="PROSITE" id="PS50011">
    <property type="entry name" value="PROTEIN_KINASE_DOM"/>
    <property type="match status" value="2"/>
</dbReference>
<accession>A0A1B0CQ55</accession>
<evidence type="ECO:0000313" key="11">
    <source>
        <dbReference type="EnsemblMetazoa" id="LLOJ007004-PA"/>
    </source>
</evidence>
<feature type="compositionally biased region" description="Basic and acidic residues" evidence="8">
    <location>
        <begin position="1474"/>
        <end position="1484"/>
    </location>
</feature>
<feature type="domain" description="Protein kinase" evidence="9">
    <location>
        <begin position="1112"/>
        <end position="1411"/>
    </location>
</feature>
<reference evidence="11" key="3">
    <citation type="submission" date="2020-05" db="UniProtKB">
        <authorList>
            <consortium name="EnsemblMetazoa"/>
        </authorList>
    </citation>
    <scope>IDENTIFICATION</scope>
    <source>
        <strain evidence="11">Jacobina</strain>
    </source>
</reference>
<feature type="region of interest" description="Disordered" evidence="8">
    <location>
        <begin position="1468"/>
        <end position="1522"/>
    </location>
</feature>
<feature type="domain" description="Protein kinase" evidence="9">
    <location>
        <begin position="2168"/>
        <end position="2403"/>
    </location>
</feature>
<dbReference type="EMBL" id="GITU01005698">
    <property type="protein sequence ID" value="MBC1174401.1"/>
    <property type="molecule type" value="Transcribed_RNA"/>
</dbReference>
<feature type="region of interest" description="Disordered" evidence="8">
    <location>
        <begin position="2029"/>
        <end position="2100"/>
    </location>
</feature>
<feature type="compositionally biased region" description="Polar residues" evidence="8">
    <location>
        <begin position="1328"/>
        <end position="1349"/>
    </location>
</feature>
<feature type="compositionally biased region" description="Basic and acidic residues" evidence="8">
    <location>
        <begin position="71"/>
        <end position="82"/>
    </location>
</feature>
<evidence type="ECO:0000259" key="9">
    <source>
        <dbReference type="PROSITE" id="PS50011"/>
    </source>
</evidence>
<evidence type="ECO:0000256" key="5">
    <source>
        <dbReference type="ARBA" id="ARBA00022777"/>
    </source>
</evidence>
<dbReference type="SUPFAM" id="SSF56112">
    <property type="entry name" value="Protein kinase-like (PK-like)"/>
    <property type="match status" value="2"/>
</dbReference>
<sequence length="2432" mass="277320">MADSDWKKRVGITINYSSGEEESVEIRTKPTPNEQVGGEFGPISSTDDLLTRYEEYGSTPPRTRIKIKNRDWDRKQRMEGNGKRNAARMSRSRVNRRNTMDCAILNEMFVEDEHKRTDKRALQLQRETEREIKLSTMATVAVNQLQKRTSRPLSNASIEERTESLPSTNTAANAGNCTLIECSNKYMSVQSRPVGCRMSAPPSAFGINLKIDATDMPRIQNRQEFHETFANLIKLGSADKQEKQDTKQLSHEEYKYQTELQDLIWLELQAWHADRTLEQQDKYLYAARQGIGDLLNEIMSYRYQPKFSRTSSVASDTDSGVASDSASSTQEGIVEVLLTRLEAAEALFPSTQALGQCYPIYKSEEFVGRVKAMCLWYNITKHQRLKLMILGKLMARAQNEPFPWPVPIEERHRNSTISLYDTTDSGRDSVDSRSKVSPRVQFTLDETNESGSSNDSTISGESMMKESTPTPPVGDFGKLVNEVNLFSRDPLGHTSPYRKYIENVLKSRGLGKSLNFLHRLHNVVLRKAQITLEKPGSEESDNEGELFEMDSPIIDPPLEKEQEEELRRYGIWSTEFEQLALPSYVPAFVYLSLIPMEVIHEFLRLRLETRPMQPNPLSLEQLMKELREGLILAITHRERYSKHITTALVEKEPELEKYMGILDEFDKTVKRVMELYLDYVEQWVLVAAPEGHQRSALDKEWMFTKLVCPMIPGQHSSAAKRFCLIVRNLLKAIGLRLVTRATELDGQIDETPQGEASKWEILAICRATQSLFTEEREKSVKVMAFAKTLIRDIEHSDFHRDHTEEFLSKCTGDDFVCPEVRDAITVLKRDALKVREKLTAIIEMVEERCHVKHIADLDEVDKATVLTRSREILHQGYKFGFEYHRDLVRMTETKIGSCKDTMCEFNLSLGIISFAKMWMKFVMERCERGRGLRPRWAAQGFDFLILACDPSNSRHLSEKEFEEMKAMMDKCISHVIGITTEPQRKRPSPRSRKASPANRMSLTATNQKNLMPQMSLREEGVGGLSPTRSPDSPDMIRKQTSCDTSSNGISIIVPQITNFTQPLRQVRVRDAVNRLDLELESKLRERNLIGNVKSLNTCDKVHIRSRSVTFRWHRGIKIGQGRFGKVYTAVNNSTGELMAMKEITIQPGENRAIRRVAEELKIFEGITHKHLVKYYGVEIHREELLIFMELCSEGTLESLVEMSGGLYESLTRRFTAQLLSAVGELHKHGIVHRDVKTANIFLTNGSNCLKLGDFGSAVKLQTHTTVPGELQGVRWDTSLHGTGSFYEEQHRRTLEQQDKYLYAARQGIGDLLNEIMSYRYQPKFSRTSSVASDTDSGVASDSASSTQEGNRCPMMGAGSQPCPGCLSMFCRDCQDQQGLAVKQVEVLLTRLEAAEALFPSTQALGQCYPIYKSEEFVGRVKAMCLWYNITKHQRLKLMILGKLMARAQNEPFPWPVPIEERHRNSTISLYDTTDSGRDSVDSRSKVSPRVQFTLDETNESGSSNDSTISGESMMKESTPTPPVGDFGKLVNEVNLFSRDPLGHTSPYRKYIENVLKSRGLGKSLNFLHRLHNVVLRKAQITLEKPGSEESDNEGELFEMDSPIIDPPLEKEQEEELRRYGIWSTEFEQLALPSYVPAFVYLSLIPMEVIHEFLRLRLETRPMQPNPLSLEQLMKELREGLILAITHRERYSKHITTALVEKEPELEKYMGILDEFDKTVKRVMELYLDYVEQWVLVAAPEGHQRSALDKEWMFTKLVCPMIPGQHSSAAKRFCLIVRNLLKAIGLRLVTRATELDGQIDETPQGEASKWEILAICRATQSLFTEEREKSVKVMAFAKTLIRDIEHSDFHRDHTEEFLSKCTGDDFVCPEVRDAITVLKRDALKVREKLTAIIEMVEERCHVKHIADLDEVDKAAVLTRSREILHQGYKFGFEYHRDLVRMTETKIGSCKDTMCEFNLSLGIISFAKMWMKFVMERCERGRGLRPRWAAQGFDFLILACDPSNSRHLSEKEFEEMKAMMDKCISHVIGITTEPQRKRPSPRSRKASPANRHATPGKMSLTATNQKNLMPQMSLREEGVGGLSPTRSPDSPDMIRKQTSCDTSSNGISIIVPQITNFTQPLRQVRVRDAVNRLDLELESKLRERNLIGNVKSLNTCDKVHIRSRSVTFRWHRGIKIGQGRFGKVYTAVNNSTGELMAMKEITIQPGENRAIRRVAEELKIFEGITHKHLVKYYGVEIHREELLIFMELCSEGTLESLVEMSGGLYESLTRRFTAQLLSAVGELHKHGIVHRDLQTHTTVPGELQGYVGTQAYMAPEVFTKNNTEGHGRAADIWSAGCVVIEMASGKRPWSQFDSNFQIMFKVGMGETPEVPDSLSQEGHDFLKYCLQHDPRARLSANELLLHNFCKVGIEDDCSCDSKRQQDIRRSKRHNKTKT</sequence>
<evidence type="ECO:0000256" key="6">
    <source>
        <dbReference type="ARBA" id="ARBA00022840"/>
    </source>
</evidence>
<evidence type="ECO:0000256" key="8">
    <source>
        <dbReference type="SAM" id="MobiDB-lite"/>
    </source>
</evidence>
<dbReference type="Gene3D" id="1.10.510.10">
    <property type="entry name" value="Transferase(Phosphotransferase) domain 1"/>
    <property type="match status" value="3"/>
</dbReference>
<keyword evidence="5 10" id="KW-0418">Kinase</keyword>
<dbReference type="PANTHER" id="PTHR48016">
    <property type="entry name" value="MAP KINASE KINASE KINASE SSK2-RELATED-RELATED"/>
    <property type="match status" value="1"/>
</dbReference>
<dbReference type="InterPro" id="IPR050538">
    <property type="entry name" value="MAP_kinase_kinase_kinase"/>
</dbReference>
<dbReference type="EMBL" id="AJWK01023085">
    <property type="status" value="NOT_ANNOTATED_CDS"/>
    <property type="molecule type" value="Genomic_DNA"/>
</dbReference>
<dbReference type="Pfam" id="PF19431">
    <property type="entry name" value="MEKK4_N"/>
    <property type="match status" value="4"/>
</dbReference>
<keyword evidence="2" id="KW-0723">Serine/threonine-protein kinase</keyword>
<feature type="compositionally biased region" description="Polar residues" evidence="8">
    <location>
        <begin position="998"/>
        <end position="1012"/>
    </location>
</feature>
<dbReference type="SMART" id="SM00220">
    <property type="entry name" value="S_TKc"/>
    <property type="match status" value="2"/>
</dbReference>
<dbReference type="VEuPathDB" id="VectorBase:LLOJ007004"/>
<protein>
    <submittedName>
        <fullName evidence="10">Putative mitogen-activated protein kinase kinase kinase 4 isoform x2</fullName>
    </submittedName>
</protein>
<evidence type="ECO:0000256" key="7">
    <source>
        <dbReference type="PROSITE-ProRule" id="PRU10141"/>
    </source>
</evidence>
<dbReference type="InterPro" id="IPR000719">
    <property type="entry name" value="Prot_kinase_dom"/>
</dbReference>